<dbReference type="EMBL" id="CP045643">
    <property type="protein sequence ID" value="QFZ78060.1"/>
    <property type="molecule type" value="Genomic_DNA"/>
</dbReference>
<feature type="chain" id="PRO_5038940175" evidence="2">
    <location>
        <begin position="20"/>
        <end position="87"/>
    </location>
</feature>
<evidence type="ECO:0000256" key="1">
    <source>
        <dbReference type="SAM" id="MobiDB-lite"/>
    </source>
</evidence>
<proteinExistence type="predicted"/>
<organism evidence="3 4">
    <name type="scientific">Streptomyces fagopyri</name>
    <dbReference type="NCBI Taxonomy" id="2662397"/>
    <lineage>
        <taxon>Bacteria</taxon>
        <taxon>Bacillati</taxon>
        <taxon>Actinomycetota</taxon>
        <taxon>Actinomycetes</taxon>
        <taxon>Kitasatosporales</taxon>
        <taxon>Streptomycetaceae</taxon>
        <taxon>Streptomyces</taxon>
    </lineage>
</organism>
<name>A0A5Q0LLW4_9ACTN</name>
<feature type="region of interest" description="Disordered" evidence="1">
    <location>
        <begin position="28"/>
        <end position="87"/>
    </location>
</feature>
<dbReference type="AlphaFoldDB" id="A0A5Q0LLW4"/>
<evidence type="ECO:0000313" key="4">
    <source>
        <dbReference type="Proteomes" id="UP000326179"/>
    </source>
</evidence>
<sequence length="87" mass="8692">MKRLAQFSIPVAFASVLLAATAAAGHIPYQEGGSSGSVTTAQDTGWGGRVGLPEHPTVVTVQDTGWGGREGEPGRPTVGGGTPASAF</sequence>
<gene>
    <name evidence="3" type="ORF">GFH48_36470</name>
</gene>
<evidence type="ECO:0000313" key="3">
    <source>
        <dbReference type="EMBL" id="QFZ78060.1"/>
    </source>
</evidence>
<accession>A0A5Q0LLW4</accession>
<dbReference type="KEGG" id="sfy:GFH48_36470"/>
<reference evidence="3 4" key="1">
    <citation type="submission" date="2019-10" db="EMBL/GenBank/DDBJ databases">
        <title>A novel species.</title>
        <authorList>
            <person name="Gao J."/>
        </authorList>
    </citation>
    <scope>NUCLEOTIDE SEQUENCE [LARGE SCALE GENOMIC DNA]</scope>
    <source>
        <strain evidence="3 4">QMT-28</strain>
    </source>
</reference>
<protein>
    <submittedName>
        <fullName evidence="3">Uncharacterized protein</fullName>
    </submittedName>
</protein>
<dbReference type="RefSeq" id="WP_153292240.1">
    <property type="nucleotide sequence ID" value="NZ_CP045643.1"/>
</dbReference>
<feature type="compositionally biased region" description="Gly residues" evidence="1">
    <location>
        <begin position="77"/>
        <end position="87"/>
    </location>
</feature>
<dbReference type="Proteomes" id="UP000326179">
    <property type="component" value="Chromosome"/>
</dbReference>
<keyword evidence="4" id="KW-1185">Reference proteome</keyword>
<keyword evidence="2" id="KW-0732">Signal</keyword>
<feature type="signal peptide" evidence="2">
    <location>
        <begin position="1"/>
        <end position="19"/>
    </location>
</feature>
<evidence type="ECO:0000256" key="2">
    <source>
        <dbReference type="SAM" id="SignalP"/>
    </source>
</evidence>